<feature type="region of interest" description="Disordered" evidence="15">
    <location>
        <begin position="851"/>
        <end position="872"/>
    </location>
</feature>
<keyword evidence="18" id="KW-1185">Reference proteome</keyword>
<dbReference type="Pfam" id="PF00172">
    <property type="entry name" value="Zn_clus"/>
    <property type="match status" value="1"/>
</dbReference>
<feature type="compositionally biased region" description="Low complexity" evidence="15">
    <location>
        <begin position="851"/>
        <end position="860"/>
    </location>
</feature>
<dbReference type="InterPro" id="IPR001138">
    <property type="entry name" value="Zn2Cys6_DnaBD"/>
</dbReference>
<evidence type="ECO:0000256" key="9">
    <source>
        <dbReference type="ARBA" id="ARBA00023128"/>
    </source>
</evidence>
<dbReference type="AlphaFoldDB" id="A0AAV5RUS4"/>
<keyword evidence="11" id="KW-0539">Nucleus</keyword>
<evidence type="ECO:0000259" key="16">
    <source>
        <dbReference type="PROSITE" id="PS50048"/>
    </source>
</evidence>
<dbReference type="EMBL" id="BTGD01000003">
    <property type="protein sequence ID" value="GMM54867.1"/>
    <property type="molecule type" value="Genomic_DNA"/>
</dbReference>
<dbReference type="SUPFAM" id="SSF57701">
    <property type="entry name" value="Zn2/Cys6 DNA-binding domain"/>
    <property type="match status" value="1"/>
</dbReference>
<proteinExistence type="inferred from homology"/>
<keyword evidence="3" id="KW-0963">Cytoplasm</keyword>
<dbReference type="GO" id="GO:0008270">
    <property type="term" value="F:zinc ion binding"/>
    <property type="evidence" value="ECO:0007669"/>
    <property type="project" value="InterPro"/>
</dbReference>
<gene>
    <name evidence="17" type="ORF">DAKH74_014830</name>
</gene>
<evidence type="ECO:0000256" key="3">
    <source>
        <dbReference type="ARBA" id="ARBA00022490"/>
    </source>
</evidence>
<dbReference type="GO" id="GO:0000978">
    <property type="term" value="F:RNA polymerase II cis-regulatory region sequence-specific DNA binding"/>
    <property type="evidence" value="ECO:0007669"/>
    <property type="project" value="TreeGrafter"/>
</dbReference>
<dbReference type="Gene3D" id="4.10.240.10">
    <property type="entry name" value="Zn(2)-C6 fungal-type DNA-binding domain"/>
    <property type="match status" value="1"/>
</dbReference>
<dbReference type="PANTHER" id="PTHR31069">
    <property type="entry name" value="OLEATE-ACTIVATED TRANSCRIPTION FACTOR 1-RELATED"/>
    <property type="match status" value="1"/>
</dbReference>
<keyword evidence="7" id="KW-0805">Transcription regulation</keyword>
<dbReference type="GO" id="GO:0000981">
    <property type="term" value="F:DNA-binding transcription factor activity, RNA polymerase II-specific"/>
    <property type="evidence" value="ECO:0007669"/>
    <property type="project" value="InterPro"/>
</dbReference>
<evidence type="ECO:0000256" key="12">
    <source>
        <dbReference type="ARBA" id="ARBA00037679"/>
    </source>
</evidence>
<reference evidence="17 18" key="1">
    <citation type="journal article" date="2023" name="Elife">
        <title>Identification of key yeast species and microbe-microbe interactions impacting larval growth of Drosophila in the wild.</title>
        <authorList>
            <person name="Mure A."/>
            <person name="Sugiura Y."/>
            <person name="Maeda R."/>
            <person name="Honda K."/>
            <person name="Sakurai N."/>
            <person name="Takahashi Y."/>
            <person name="Watada M."/>
            <person name="Katoh T."/>
            <person name="Gotoh A."/>
            <person name="Gotoh Y."/>
            <person name="Taniguchi I."/>
            <person name="Nakamura K."/>
            <person name="Hayashi T."/>
            <person name="Katayama T."/>
            <person name="Uemura T."/>
            <person name="Hattori Y."/>
        </authorList>
    </citation>
    <scope>NUCLEOTIDE SEQUENCE [LARGE SCALE GENOMIC DNA]</scope>
    <source>
        <strain evidence="17 18">KH-74</strain>
    </source>
</reference>
<dbReference type="GO" id="GO:0005739">
    <property type="term" value="C:mitochondrion"/>
    <property type="evidence" value="ECO:0007669"/>
    <property type="project" value="UniProtKB-SubCell"/>
</dbReference>
<dbReference type="CDD" id="cd00067">
    <property type="entry name" value="GAL4"/>
    <property type="match status" value="1"/>
</dbReference>
<protein>
    <recommendedName>
        <fullName evidence="14">Oleate activated transcription factor 3</fullName>
    </recommendedName>
</protein>
<evidence type="ECO:0000256" key="8">
    <source>
        <dbReference type="ARBA" id="ARBA00023125"/>
    </source>
</evidence>
<evidence type="ECO:0000256" key="1">
    <source>
        <dbReference type="ARBA" id="ARBA00004173"/>
    </source>
</evidence>
<evidence type="ECO:0000256" key="4">
    <source>
        <dbReference type="ARBA" id="ARBA00022491"/>
    </source>
</evidence>
<feature type="domain" description="Zn(2)-C6 fungal-type" evidence="16">
    <location>
        <begin position="20"/>
        <end position="51"/>
    </location>
</feature>
<dbReference type="GO" id="GO:0045944">
    <property type="term" value="P:positive regulation of transcription by RNA polymerase II"/>
    <property type="evidence" value="ECO:0007669"/>
    <property type="project" value="TreeGrafter"/>
</dbReference>
<keyword evidence="6" id="KW-0862">Zinc</keyword>
<dbReference type="PROSITE" id="PS00463">
    <property type="entry name" value="ZN2_CY6_FUNGAL_1"/>
    <property type="match status" value="1"/>
</dbReference>
<evidence type="ECO:0000256" key="10">
    <source>
        <dbReference type="ARBA" id="ARBA00023163"/>
    </source>
</evidence>
<evidence type="ECO:0000313" key="17">
    <source>
        <dbReference type="EMBL" id="GMM54867.1"/>
    </source>
</evidence>
<comment type="similarity">
    <text evidence="13">Belongs to the OAF3 family.</text>
</comment>
<comment type="function">
    <text evidence="12">Transcriptional inhibitor with a significantly increased number of target genes in response to oleate.</text>
</comment>
<sequence>MPTGNTDKKVRRTRKRRTIVCTNCKKRKTKCNKELPCNKCIKFNDVDTCMYVVPKDSRANSVPGDENVYVTANNGMAINPAVRTAFPSPYGVNGMVGQSPHLSYGMAETPGGLQRQILSVASNTSTPRPMESVPADIVNFIPWGHYIETKRSATTFFSIFCDVSMEQRDPYLRSMIRFRSIAIKRTMNKFQETTRKKGINPNLPNSFIPMSTFDRDDIENNKKQDKTAGNFSRFHKHMFEKFANYRKAMKLKLSDEEYLTNIFLPDKDIFFNEIVPIFSTHILSMIPFLNMNMLKHEIEALYEQVEKKQKINIKKFDHMVYSIVLLITVLVQLSIKFQKGSLSLFEKILSLDTTKYIGIVNHFLFQMKVLRKCSLLQLYCLLLVRFYHWCAPEDGDGTEAQQNRILMGTIISSAKEMGINWSCFSNEKYFFKVANGTRPALGIMKPKEYMDTFKSIWAMILFWDRKMGFINGQESFIARTFPVDPALLINSSSWYMRVMYIDSLLLKINNMIIDDPSNIDINILETHYQRLCNEFMNLRASSTTTPFQFSNPLDFEFEWMLDLFKLSITQAKMMSYETSLNIVKYHESAQQLWDQIILIAQKCYIYFYDANKLNINPFNRFFTNRIVEIVANKLCVLTPCFILRFSRMNQSYETRKLVCKFLFSVSSMYFNEFSADYYRCFRKMFTAKLSYKIMDRPADRDPWEIILRFLVSELKERRESGADDDPDAEDTPLKELVPLVDKLSRAYDNEASLRVCNDFVKRWNEEIYPICKFDAKFRINFREDIMKLFQDDKYPKGLNLFASFYDNTSFKFSESIDRSIKHKNGVVHVQGIIPRLPAGIVGASPTFDSASMSTSSDHSTAGAATANGSPRLPGFTANETAYNDLFSGPIGNLDMLDDIFDPLDFISYFN</sequence>
<comment type="subcellular location">
    <subcellularLocation>
        <location evidence="2">Cytoplasm</location>
    </subcellularLocation>
    <subcellularLocation>
        <location evidence="1">Mitochondrion</location>
    </subcellularLocation>
</comment>
<dbReference type="SMART" id="SM00066">
    <property type="entry name" value="GAL4"/>
    <property type="match status" value="1"/>
</dbReference>
<evidence type="ECO:0000256" key="5">
    <source>
        <dbReference type="ARBA" id="ARBA00022723"/>
    </source>
</evidence>
<organism evidence="17 18">
    <name type="scientific">Maudiozyma humilis</name>
    <name type="common">Sour dough yeast</name>
    <name type="synonym">Kazachstania humilis</name>
    <dbReference type="NCBI Taxonomy" id="51915"/>
    <lineage>
        <taxon>Eukaryota</taxon>
        <taxon>Fungi</taxon>
        <taxon>Dikarya</taxon>
        <taxon>Ascomycota</taxon>
        <taxon>Saccharomycotina</taxon>
        <taxon>Saccharomycetes</taxon>
        <taxon>Saccharomycetales</taxon>
        <taxon>Saccharomycetaceae</taxon>
        <taxon>Maudiozyma</taxon>
    </lineage>
</organism>
<dbReference type="GO" id="GO:0005634">
    <property type="term" value="C:nucleus"/>
    <property type="evidence" value="ECO:0007669"/>
    <property type="project" value="TreeGrafter"/>
</dbReference>
<dbReference type="InterPro" id="IPR036864">
    <property type="entry name" value="Zn2-C6_fun-type_DNA-bd_sf"/>
</dbReference>
<evidence type="ECO:0000256" key="7">
    <source>
        <dbReference type="ARBA" id="ARBA00023015"/>
    </source>
</evidence>
<keyword evidence="8" id="KW-0238">DNA-binding</keyword>
<comment type="caution">
    <text evidence="17">The sequence shown here is derived from an EMBL/GenBank/DDBJ whole genome shotgun (WGS) entry which is preliminary data.</text>
</comment>
<evidence type="ECO:0000256" key="14">
    <source>
        <dbReference type="ARBA" id="ARBA00040584"/>
    </source>
</evidence>
<keyword evidence="4" id="KW-0678">Repressor</keyword>
<name>A0AAV5RUS4_MAUHU</name>
<dbReference type="PANTHER" id="PTHR31069:SF33">
    <property type="entry name" value="OLEATE ACTIVATED TRANSCRIPTION FACTOR 3"/>
    <property type="match status" value="1"/>
</dbReference>
<accession>A0AAV5RUS4</accession>
<keyword evidence="10" id="KW-0804">Transcription</keyword>
<evidence type="ECO:0000256" key="13">
    <source>
        <dbReference type="ARBA" id="ARBA00038234"/>
    </source>
</evidence>
<dbReference type="Proteomes" id="UP001377567">
    <property type="component" value="Unassembled WGS sequence"/>
</dbReference>
<keyword evidence="5" id="KW-0479">Metal-binding</keyword>
<evidence type="ECO:0000313" key="18">
    <source>
        <dbReference type="Proteomes" id="UP001377567"/>
    </source>
</evidence>
<evidence type="ECO:0000256" key="2">
    <source>
        <dbReference type="ARBA" id="ARBA00004496"/>
    </source>
</evidence>
<evidence type="ECO:0000256" key="11">
    <source>
        <dbReference type="ARBA" id="ARBA00023242"/>
    </source>
</evidence>
<keyword evidence="9" id="KW-0496">Mitochondrion</keyword>
<dbReference type="InterPro" id="IPR050675">
    <property type="entry name" value="OAF3"/>
</dbReference>
<evidence type="ECO:0000256" key="6">
    <source>
        <dbReference type="ARBA" id="ARBA00022833"/>
    </source>
</evidence>
<evidence type="ECO:0000256" key="15">
    <source>
        <dbReference type="SAM" id="MobiDB-lite"/>
    </source>
</evidence>
<dbReference type="PROSITE" id="PS50048">
    <property type="entry name" value="ZN2_CY6_FUNGAL_2"/>
    <property type="match status" value="1"/>
</dbReference>